<proteinExistence type="predicted"/>
<protein>
    <submittedName>
        <fullName evidence="3">P-type cation-transporting ATPase</fullName>
    </submittedName>
</protein>
<dbReference type="EMBL" id="MSZU01000093">
    <property type="protein sequence ID" value="OMP84440.1"/>
    <property type="molecule type" value="Genomic_DNA"/>
</dbReference>
<comment type="caution">
    <text evidence="3">The sequence shown here is derived from an EMBL/GenBank/DDBJ whole genome shotgun (WGS) entry which is preliminary data.</text>
</comment>
<name>A0A1S8BA81_9PEZI</name>
<evidence type="ECO:0000256" key="2">
    <source>
        <dbReference type="SAM" id="Phobius"/>
    </source>
</evidence>
<keyword evidence="2" id="KW-1133">Transmembrane helix</keyword>
<keyword evidence="2" id="KW-0472">Membrane</keyword>
<dbReference type="Proteomes" id="UP000190776">
    <property type="component" value="Unassembled WGS sequence"/>
</dbReference>
<evidence type="ECO:0000256" key="1">
    <source>
        <dbReference type="ARBA" id="ARBA00022723"/>
    </source>
</evidence>
<feature type="transmembrane region" description="Helical" evidence="2">
    <location>
        <begin position="61"/>
        <end position="84"/>
    </location>
</feature>
<dbReference type="OrthoDB" id="432719at2759"/>
<accession>A0A1S8BA81</accession>
<keyword evidence="2" id="KW-0812">Transmembrane</keyword>
<organism evidence="3 4">
    <name type="scientific">Diplodia seriata</name>
    <dbReference type="NCBI Taxonomy" id="420778"/>
    <lineage>
        <taxon>Eukaryota</taxon>
        <taxon>Fungi</taxon>
        <taxon>Dikarya</taxon>
        <taxon>Ascomycota</taxon>
        <taxon>Pezizomycotina</taxon>
        <taxon>Dothideomycetes</taxon>
        <taxon>Dothideomycetes incertae sedis</taxon>
        <taxon>Botryosphaeriales</taxon>
        <taxon>Botryosphaeriaceae</taxon>
        <taxon>Diplodia</taxon>
    </lineage>
</organism>
<evidence type="ECO:0000313" key="4">
    <source>
        <dbReference type="Proteomes" id="UP000190776"/>
    </source>
</evidence>
<keyword evidence="1" id="KW-0479">Metal-binding</keyword>
<dbReference type="PANTHER" id="PTHR46594:SF4">
    <property type="entry name" value="P-TYPE CATION-TRANSPORTING ATPASE"/>
    <property type="match status" value="1"/>
</dbReference>
<evidence type="ECO:0000313" key="3">
    <source>
        <dbReference type="EMBL" id="OMP84440.1"/>
    </source>
</evidence>
<feature type="transmembrane region" description="Helical" evidence="2">
    <location>
        <begin position="25"/>
        <end position="49"/>
    </location>
</feature>
<dbReference type="AlphaFoldDB" id="A0A1S8BA81"/>
<dbReference type="STRING" id="420778.A0A1S8BA81"/>
<dbReference type="PANTHER" id="PTHR46594">
    <property type="entry name" value="P-TYPE CATION-TRANSPORTING ATPASE"/>
    <property type="match status" value="1"/>
</dbReference>
<feature type="non-terminal residue" evidence="3">
    <location>
        <position position="1"/>
    </location>
</feature>
<reference evidence="3 4" key="1">
    <citation type="submission" date="2017-01" db="EMBL/GenBank/DDBJ databases">
        <title>Draft genome sequence of Diplodia seriata F98.1, a fungal species involved in grapevine trunk diseases.</title>
        <authorList>
            <person name="Robert-Siegwald G."/>
            <person name="Vallet J."/>
            <person name="Abou-Mansour E."/>
            <person name="Xu J."/>
            <person name="Rey P."/>
            <person name="Bertsch C."/>
            <person name="Rego C."/>
            <person name="Larignon P."/>
            <person name="Fontaine F."/>
            <person name="Lebrun M.-H."/>
        </authorList>
    </citation>
    <scope>NUCLEOTIDE SEQUENCE [LARGE SCALE GENOMIC DNA]</scope>
    <source>
        <strain evidence="3 4">F98.1</strain>
    </source>
</reference>
<sequence>AADVVLTAASSPLRGVPALLAVSRVAFRAIVTNFAWSFVYNVFAILLAAGAFPNGVRIPPAFAGLGEVVSVGPVVAVAVGLRWVGLGV</sequence>
<gene>
    <name evidence="3" type="ORF">BK809_0000222</name>
</gene>
<dbReference type="GO" id="GO:0046872">
    <property type="term" value="F:metal ion binding"/>
    <property type="evidence" value="ECO:0007669"/>
    <property type="project" value="UniProtKB-KW"/>
</dbReference>